<dbReference type="Gene3D" id="3.40.950.10">
    <property type="entry name" value="Fe-only Hydrogenase (Larger Subunit), Chain L, domain 3"/>
    <property type="match status" value="1"/>
</dbReference>
<evidence type="ECO:0000256" key="1">
    <source>
        <dbReference type="ARBA" id="ARBA00022485"/>
    </source>
</evidence>
<dbReference type="Gene3D" id="3.30.450.20">
    <property type="entry name" value="PAS domain"/>
    <property type="match status" value="1"/>
</dbReference>
<name>A0A154BUC4_ANASB</name>
<dbReference type="Pfam" id="PF04060">
    <property type="entry name" value="FeS"/>
    <property type="match status" value="1"/>
</dbReference>
<dbReference type="AlphaFoldDB" id="A0A154BUC4"/>
<dbReference type="EMBL" id="LSGP01000013">
    <property type="protein sequence ID" value="KYZ77586.1"/>
    <property type="molecule type" value="Genomic_DNA"/>
</dbReference>
<dbReference type="InterPro" id="IPR035965">
    <property type="entry name" value="PAS-like_dom_sf"/>
</dbReference>
<evidence type="ECO:0000259" key="6">
    <source>
        <dbReference type="PROSITE" id="PS51656"/>
    </source>
</evidence>
<reference evidence="7 8" key="1">
    <citation type="submission" date="2016-02" db="EMBL/GenBank/DDBJ databases">
        <title>Anaerosporomusa subterraneum gen. nov., sp. nov., a spore-forming obligate anaerobe isolated from saprolite.</title>
        <authorList>
            <person name="Choi J.K."/>
            <person name="Shah M."/>
            <person name="Yee N."/>
        </authorList>
    </citation>
    <scope>NUCLEOTIDE SEQUENCE [LARGE SCALE GENOMIC DNA]</scope>
    <source>
        <strain evidence="7 8">RU4</strain>
    </source>
</reference>
<protein>
    <submittedName>
        <fullName evidence="7">Hydrogenase assembly protein HupF</fullName>
    </submittedName>
</protein>
<feature type="domain" description="4Fe-4S ferredoxin-type" evidence="5">
    <location>
        <begin position="2"/>
        <end position="30"/>
    </location>
</feature>
<feature type="domain" description="4Fe-4S" evidence="6">
    <location>
        <begin position="349"/>
        <end position="410"/>
    </location>
</feature>
<evidence type="ECO:0000259" key="5">
    <source>
        <dbReference type="PROSITE" id="PS51379"/>
    </source>
</evidence>
<dbReference type="CDD" id="cd00130">
    <property type="entry name" value="PAS"/>
    <property type="match status" value="1"/>
</dbReference>
<evidence type="ECO:0000313" key="8">
    <source>
        <dbReference type="Proteomes" id="UP000076268"/>
    </source>
</evidence>
<dbReference type="GO" id="GO:0051539">
    <property type="term" value="F:4 iron, 4 sulfur cluster binding"/>
    <property type="evidence" value="ECO:0007669"/>
    <property type="project" value="UniProtKB-KW"/>
</dbReference>
<dbReference type="STRING" id="1794912.AXX12_05630"/>
<dbReference type="Gene3D" id="3.30.70.20">
    <property type="match status" value="1"/>
</dbReference>
<dbReference type="PROSITE" id="PS51656">
    <property type="entry name" value="4FE4S"/>
    <property type="match status" value="1"/>
</dbReference>
<dbReference type="InterPro" id="IPR050340">
    <property type="entry name" value="Cytosolic_Fe-S_CAF"/>
</dbReference>
<gene>
    <name evidence="7" type="ORF">AXX12_05630</name>
</gene>
<dbReference type="SUPFAM" id="SSF55785">
    <property type="entry name" value="PYP-like sensor domain (PAS domain)"/>
    <property type="match status" value="1"/>
</dbReference>
<feature type="domain" description="4Fe-4S ferredoxin-type" evidence="5">
    <location>
        <begin position="31"/>
        <end position="60"/>
    </location>
</feature>
<keyword evidence="4" id="KW-0411">Iron-sulfur</keyword>
<organism evidence="7 8">
    <name type="scientific">Anaerosporomusa subterranea</name>
    <dbReference type="NCBI Taxonomy" id="1794912"/>
    <lineage>
        <taxon>Bacteria</taxon>
        <taxon>Bacillati</taxon>
        <taxon>Bacillota</taxon>
        <taxon>Negativicutes</taxon>
        <taxon>Acetonemataceae</taxon>
        <taxon>Anaerosporomusa</taxon>
    </lineage>
</organism>
<dbReference type="InterPro" id="IPR009016">
    <property type="entry name" value="Fe_hydrogenase"/>
</dbReference>
<dbReference type="InterPro" id="IPR017900">
    <property type="entry name" value="4Fe4S_Fe_S_CS"/>
</dbReference>
<dbReference type="GO" id="GO:0046872">
    <property type="term" value="F:metal ion binding"/>
    <property type="evidence" value="ECO:0007669"/>
    <property type="project" value="UniProtKB-KW"/>
</dbReference>
<dbReference type="OrthoDB" id="9798098at2"/>
<proteinExistence type="predicted"/>
<dbReference type="InterPro" id="IPR007202">
    <property type="entry name" value="4Fe-4S_dom"/>
</dbReference>
<dbReference type="InterPro" id="IPR017896">
    <property type="entry name" value="4Fe4S_Fe-S-bd"/>
</dbReference>
<keyword evidence="8" id="KW-1185">Reference proteome</keyword>
<dbReference type="PANTHER" id="PTHR11615">
    <property type="entry name" value="NITRATE, FORMATE, IRON DEHYDROGENASE"/>
    <property type="match status" value="1"/>
</dbReference>
<dbReference type="PROSITE" id="PS00198">
    <property type="entry name" value="4FE4S_FER_1"/>
    <property type="match status" value="1"/>
</dbReference>
<dbReference type="Gene3D" id="1.10.15.40">
    <property type="entry name" value="Electron transport complex subunit B, putative Fe-S cluster"/>
    <property type="match status" value="1"/>
</dbReference>
<dbReference type="InterPro" id="IPR004108">
    <property type="entry name" value="Fe_hydrogenase_lsu_C"/>
</dbReference>
<dbReference type="SUPFAM" id="SSF54862">
    <property type="entry name" value="4Fe-4S ferredoxins"/>
    <property type="match status" value="1"/>
</dbReference>
<accession>A0A154BUC4</accession>
<evidence type="ECO:0000256" key="4">
    <source>
        <dbReference type="ARBA" id="ARBA00023014"/>
    </source>
</evidence>
<evidence type="ECO:0000256" key="3">
    <source>
        <dbReference type="ARBA" id="ARBA00023004"/>
    </source>
</evidence>
<keyword evidence="2" id="KW-0479">Metal-binding</keyword>
<dbReference type="SMART" id="SM00091">
    <property type="entry name" value="PAS"/>
    <property type="match status" value="1"/>
</dbReference>
<dbReference type="RefSeq" id="WP_066240198.1">
    <property type="nucleotide sequence ID" value="NZ_LSGP01000013.1"/>
</dbReference>
<dbReference type="PROSITE" id="PS51379">
    <property type="entry name" value="4FE4S_FER_2"/>
    <property type="match status" value="2"/>
</dbReference>
<evidence type="ECO:0000313" key="7">
    <source>
        <dbReference type="EMBL" id="KYZ77586.1"/>
    </source>
</evidence>
<dbReference type="SUPFAM" id="SSF53920">
    <property type="entry name" value="Fe-only hydrogenase"/>
    <property type="match status" value="1"/>
</dbReference>
<sequence length="564" mass="62594">MKTISTQKVNCKDCHRCVRACPVKAIAIKKGHAQLVDDKCVLCGKCVVECPQNAKQVDDQTSIVREALTSNRQVIMSLAPSFVSAFPGFSSEEIIGMIRSLGFRIIEETAIGAEIVADFYRTHVEKTEQTVISACCPAIVNLITKYYPDLSKNLSPVVSPMLAHGRLLKSRYGQDCFVVFAGPCIAKIAEAEADGRAIDAVITFNQLRTMLDEVKSQLAPEEAGYLEDKAAFERARLFPLAGGILQSAFGEDDTELDLISVDGLRQCMLVFDSLAKGEIQPRFIEALACIGGCINGPAGDSSQSLPAKRRLVTRYAATGKRRRNQVPDISFNCEHLPAPITRALPTEQEIREILRQTGKYSKTDEKNCGACGYNSCRDNAVAVFQGLTETDTCVPYMRTKAESFANIVVDNSLNAIIVLDERLIIQEFNPSAERMFNRRHELTKGLSLTEVMDCTDILSAIQECRKVSGQRVEFPEFSLVTEKMIVPVPEHRLTFLIFSDVTEQERRSHELERMKIDTIDKAKEIINKQMHVAQEIAGLLGETTAETKSTLLELIAIMREKEGR</sequence>
<dbReference type="Pfam" id="PF12838">
    <property type="entry name" value="Fer4_7"/>
    <property type="match status" value="1"/>
</dbReference>
<comment type="caution">
    <text evidence="7">The sequence shown here is derived from an EMBL/GenBank/DDBJ whole genome shotgun (WGS) entry which is preliminary data.</text>
</comment>
<dbReference type="Proteomes" id="UP000076268">
    <property type="component" value="Unassembled WGS sequence"/>
</dbReference>
<dbReference type="Pfam" id="PF02906">
    <property type="entry name" value="Fe_hyd_lg_C"/>
    <property type="match status" value="1"/>
</dbReference>
<keyword evidence="1" id="KW-0004">4Fe-4S</keyword>
<evidence type="ECO:0000256" key="2">
    <source>
        <dbReference type="ARBA" id="ARBA00022723"/>
    </source>
</evidence>
<keyword evidence="3" id="KW-0408">Iron</keyword>
<dbReference type="InterPro" id="IPR000014">
    <property type="entry name" value="PAS"/>
</dbReference>